<keyword evidence="3" id="KW-1185">Reference proteome</keyword>
<dbReference type="Gene3D" id="1.25.40.10">
    <property type="entry name" value="Tetratricopeptide repeat domain"/>
    <property type="match status" value="1"/>
</dbReference>
<keyword evidence="1" id="KW-0677">Repeat</keyword>
<protein>
    <recommendedName>
        <fullName evidence="4">Pentatricopeptide repeat-containing protein, chloroplastic</fullName>
    </recommendedName>
</protein>
<dbReference type="PANTHER" id="PTHR47936">
    <property type="entry name" value="PPR_LONG DOMAIN-CONTAINING PROTEIN"/>
    <property type="match status" value="1"/>
</dbReference>
<evidence type="ECO:0000313" key="2">
    <source>
        <dbReference type="EMBL" id="CAK9061068.1"/>
    </source>
</evidence>
<proteinExistence type="predicted"/>
<dbReference type="InterPro" id="IPR011990">
    <property type="entry name" value="TPR-like_helical_dom_sf"/>
</dbReference>
<evidence type="ECO:0000313" key="3">
    <source>
        <dbReference type="Proteomes" id="UP001642484"/>
    </source>
</evidence>
<reference evidence="2 3" key="1">
    <citation type="submission" date="2024-02" db="EMBL/GenBank/DDBJ databases">
        <authorList>
            <person name="Chen Y."/>
            <person name="Shah S."/>
            <person name="Dougan E. K."/>
            <person name="Thang M."/>
            <person name="Chan C."/>
        </authorList>
    </citation>
    <scope>NUCLEOTIDE SEQUENCE [LARGE SCALE GENOMIC DNA]</scope>
</reference>
<evidence type="ECO:0000256" key="1">
    <source>
        <dbReference type="ARBA" id="ARBA00022737"/>
    </source>
</evidence>
<sequence>MAVGVSYFESSSMASGRQRRLPWDQALDVLKVAQTTGGDDGATSSCVLASSAWEHALLLLKVCPWKVEFNMMLSASEKAHRHLSVQLWKDMLDTSLQPDEISHNAVISAVEKCALWQSALNLLNSMYQVQPTVISYAATARALARVQRWKEVLHLLNEVAKNWIEADSFVFNAAISACECHWHLALHFLREMWLQQIQTSEISFVAALTSCQRAQRWQEALNCLGVMAGHGVACFATDVHFLEFGDSDCWQQSGLARPAAPEDKQTRS</sequence>
<evidence type="ECO:0008006" key="4">
    <source>
        <dbReference type="Google" id="ProtNLM"/>
    </source>
</evidence>
<dbReference type="EMBL" id="CAXAMN010021584">
    <property type="protein sequence ID" value="CAK9061068.1"/>
    <property type="molecule type" value="Genomic_DNA"/>
</dbReference>
<organism evidence="2 3">
    <name type="scientific">Durusdinium trenchii</name>
    <dbReference type="NCBI Taxonomy" id="1381693"/>
    <lineage>
        <taxon>Eukaryota</taxon>
        <taxon>Sar</taxon>
        <taxon>Alveolata</taxon>
        <taxon>Dinophyceae</taxon>
        <taxon>Suessiales</taxon>
        <taxon>Symbiodiniaceae</taxon>
        <taxon>Durusdinium</taxon>
    </lineage>
</organism>
<name>A0ABP0NCE8_9DINO</name>
<comment type="caution">
    <text evidence="2">The sequence shown here is derived from an EMBL/GenBank/DDBJ whole genome shotgun (WGS) entry which is preliminary data.</text>
</comment>
<dbReference type="PANTHER" id="PTHR47936:SF1">
    <property type="entry name" value="PENTATRICOPEPTIDE REPEAT-CONTAINING PROTEIN GUN1, CHLOROPLASTIC"/>
    <property type="match status" value="1"/>
</dbReference>
<dbReference type="Proteomes" id="UP001642484">
    <property type="component" value="Unassembled WGS sequence"/>
</dbReference>
<gene>
    <name evidence="2" type="ORF">CCMP2556_LOCUS30035</name>
</gene>
<accession>A0ABP0NCE8</accession>